<dbReference type="Proteomes" id="UP001549164">
    <property type="component" value="Unassembled WGS sequence"/>
</dbReference>
<evidence type="ECO:0000313" key="2">
    <source>
        <dbReference type="EMBL" id="MET3600691.1"/>
    </source>
</evidence>
<reference evidence="2 3" key="1">
    <citation type="submission" date="2024-06" db="EMBL/GenBank/DDBJ databases">
        <title>Genomic Encyclopedia of Type Strains, Phase IV (KMG-IV): sequencing the most valuable type-strain genomes for metagenomic binning, comparative biology and taxonomic classification.</title>
        <authorList>
            <person name="Goeker M."/>
        </authorList>
    </citation>
    <scope>NUCLEOTIDE SEQUENCE [LARGE SCALE GENOMIC DNA]</scope>
    <source>
        <strain evidence="2 3">DSM 28102</strain>
    </source>
</reference>
<protein>
    <recommendedName>
        <fullName evidence="4">DUF1640 domain-containing protein</fullName>
    </recommendedName>
</protein>
<dbReference type="RefSeq" id="WP_354434581.1">
    <property type="nucleotide sequence ID" value="NZ_JBEPLY010000009.1"/>
</dbReference>
<accession>A0ABV2ID30</accession>
<gene>
    <name evidence="2" type="ORF">ABID12_002642</name>
</gene>
<comment type="caution">
    <text evidence="2">The sequence shown here is derived from an EMBL/GenBank/DDBJ whole genome shotgun (WGS) entry which is preliminary data.</text>
</comment>
<evidence type="ECO:0000313" key="3">
    <source>
        <dbReference type="Proteomes" id="UP001549164"/>
    </source>
</evidence>
<keyword evidence="1" id="KW-0812">Transmembrane</keyword>
<keyword evidence="1" id="KW-1133">Transmembrane helix</keyword>
<evidence type="ECO:0000256" key="1">
    <source>
        <dbReference type="SAM" id="Phobius"/>
    </source>
</evidence>
<dbReference type="EMBL" id="JBEPLY010000009">
    <property type="protein sequence ID" value="MET3600691.1"/>
    <property type="molecule type" value="Genomic_DNA"/>
</dbReference>
<name>A0ABV2ID30_9HYPH</name>
<sequence>MAYIEIKGDIRMAALAFDTLKAANRLKEAGFDDKQAYELVSTFAEGVGENVATKDDIEKLDRKIDDQGKYLVAAIESMGQKMTIRLGSLVVAGVGFMVLLDRLFPSIH</sequence>
<organism evidence="2 3">
    <name type="scientific">Martelella mangrovi</name>
    <dbReference type="NCBI Taxonomy" id="1397477"/>
    <lineage>
        <taxon>Bacteria</taxon>
        <taxon>Pseudomonadati</taxon>
        <taxon>Pseudomonadota</taxon>
        <taxon>Alphaproteobacteria</taxon>
        <taxon>Hyphomicrobiales</taxon>
        <taxon>Aurantimonadaceae</taxon>
        <taxon>Martelella</taxon>
    </lineage>
</organism>
<keyword evidence="3" id="KW-1185">Reference proteome</keyword>
<evidence type="ECO:0008006" key="4">
    <source>
        <dbReference type="Google" id="ProtNLM"/>
    </source>
</evidence>
<feature type="transmembrane region" description="Helical" evidence="1">
    <location>
        <begin position="86"/>
        <end position="104"/>
    </location>
</feature>
<proteinExistence type="predicted"/>
<keyword evidence="1" id="KW-0472">Membrane</keyword>